<dbReference type="EMBL" id="CM026422">
    <property type="protein sequence ID" value="KAG0586594.1"/>
    <property type="molecule type" value="Genomic_DNA"/>
</dbReference>
<organism evidence="3 4">
    <name type="scientific">Ceratodon purpureus</name>
    <name type="common">Fire moss</name>
    <name type="synonym">Dicranum purpureum</name>
    <dbReference type="NCBI Taxonomy" id="3225"/>
    <lineage>
        <taxon>Eukaryota</taxon>
        <taxon>Viridiplantae</taxon>
        <taxon>Streptophyta</taxon>
        <taxon>Embryophyta</taxon>
        <taxon>Bryophyta</taxon>
        <taxon>Bryophytina</taxon>
        <taxon>Bryopsida</taxon>
        <taxon>Dicranidae</taxon>
        <taxon>Pseudoditrichales</taxon>
        <taxon>Ditrichaceae</taxon>
        <taxon>Ceratodon</taxon>
    </lineage>
</organism>
<evidence type="ECO:0000313" key="3">
    <source>
        <dbReference type="EMBL" id="KAG0586594.1"/>
    </source>
</evidence>
<feature type="region of interest" description="Disordered" evidence="2">
    <location>
        <begin position="1"/>
        <end position="48"/>
    </location>
</feature>
<dbReference type="PANTHER" id="PTHR31762:SF10">
    <property type="entry name" value="FAS-BINDING FACTOR-LIKE PROTEIN"/>
    <property type="match status" value="1"/>
</dbReference>
<evidence type="ECO:0000313" key="4">
    <source>
        <dbReference type="Proteomes" id="UP000822688"/>
    </source>
</evidence>
<keyword evidence="1" id="KW-0175">Coiled coil</keyword>
<comment type="caution">
    <text evidence="3">The sequence shown here is derived from an EMBL/GenBank/DDBJ whole genome shotgun (WGS) entry which is preliminary data.</text>
</comment>
<keyword evidence="4" id="KW-1185">Reference proteome</keyword>
<dbReference type="PANTHER" id="PTHR31762">
    <property type="entry name" value="FAS-BINDING FACTOR-LIKE PROTEIN"/>
    <property type="match status" value="1"/>
</dbReference>
<reference evidence="3" key="1">
    <citation type="submission" date="2020-06" db="EMBL/GenBank/DDBJ databases">
        <title>WGS assembly of Ceratodon purpureus strain R40.</title>
        <authorList>
            <person name="Carey S.B."/>
            <person name="Jenkins J."/>
            <person name="Shu S."/>
            <person name="Lovell J.T."/>
            <person name="Sreedasyam A."/>
            <person name="Maumus F."/>
            <person name="Tiley G.P."/>
            <person name="Fernandez-Pozo N."/>
            <person name="Barry K."/>
            <person name="Chen C."/>
            <person name="Wang M."/>
            <person name="Lipzen A."/>
            <person name="Daum C."/>
            <person name="Saski C.A."/>
            <person name="Payton A.C."/>
            <person name="Mcbreen J.C."/>
            <person name="Conrad R.E."/>
            <person name="Kollar L.M."/>
            <person name="Olsson S."/>
            <person name="Huttunen S."/>
            <person name="Landis J.B."/>
            <person name="Wickett N.J."/>
            <person name="Johnson M.G."/>
            <person name="Rensing S.A."/>
            <person name="Grimwood J."/>
            <person name="Schmutz J."/>
            <person name="Mcdaniel S.F."/>
        </authorList>
    </citation>
    <scope>NUCLEOTIDE SEQUENCE</scope>
    <source>
        <strain evidence="3">R40</strain>
    </source>
</reference>
<evidence type="ECO:0008006" key="5">
    <source>
        <dbReference type="Google" id="ProtNLM"/>
    </source>
</evidence>
<protein>
    <recommendedName>
        <fullName evidence="5">Coiled-coil domain-containing protein SCD2</fullName>
    </recommendedName>
</protein>
<feature type="compositionally biased region" description="Polar residues" evidence="2">
    <location>
        <begin position="39"/>
        <end position="48"/>
    </location>
</feature>
<feature type="region of interest" description="Disordered" evidence="2">
    <location>
        <begin position="63"/>
        <end position="158"/>
    </location>
</feature>
<name>A0A8T0IS94_CERPU</name>
<accession>A0A8T0IS94</accession>
<gene>
    <name evidence="3" type="ORF">KC19_2G102600</name>
</gene>
<dbReference type="InterPro" id="IPR040321">
    <property type="entry name" value="SCD2-like"/>
</dbReference>
<feature type="compositionally biased region" description="Low complexity" evidence="2">
    <location>
        <begin position="365"/>
        <end position="377"/>
    </location>
</feature>
<feature type="region of interest" description="Disordered" evidence="2">
    <location>
        <begin position="358"/>
        <end position="385"/>
    </location>
</feature>
<dbReference type="AlphaFoldDB" id="A0A8T0IS94"/>
<feature type="coiled-coil region" evidence="1">
    <location>
        <begin position="243"/>
        <end position="306"/>
    </location>
</feature>
<dbReference type="GO" id="GO:0000911">
    <property type="term" value="P:cytokinesis by cell plate formation"/>
    <property type="evidence" value="ECO:0007669"/>
    <property type="project" value="InterPro"/>
</dbReference>
<sequence length="554" mass="61225">MAERERNGSPLLGRQRSVHGGLGGIPPARSGSGSSSSSINSLKKSQNYAAKVAAARLAQVMQANRDSIDDDDEDDMPRYSPYIPSARDFTRDQSPGFRGHYDSSPATLGSTLRPSANPRGSLRPTALAASQPTAQRPRPVLPMGPATLRSVSPTPEPLADRVRRFSSDLPVSGGGHDSSGPNSRRETAALRDEIDMLQEDNETLLDKLPIVEEKLAERDLRSRELEKQVTALGEGISLDSRILNRKEQFLKQREAALKAAKEQSKDVKDDEIAALRVEAEVAREEAVAASEAAREVEIEVKALTQEEMEEVVLKRCWLARYWGLAAKHGIHPEIATAKSDFWSSLAPLPLEVVLSAGQRAKEEPSSQNRSSTTSNQTKGKTRDVNDITGEGKYIESMLAVEKGLRELAALKVEDAVMLVLARHRQTLDVRKSTDGPKGPDAFELSPIEVEDVQFKQAWLVYFWRRAKTNGVEADYADECIQLWISRTMLQPTMRDLVDVERGLMELRKLGIEEQLWNVSRREIANEAANQKVDVLEVLQAPSTLQRVTSAPTLQ</sequence>
<evidence type="ECO:0000256" key="2">
    <source>
        <dbReference type="SAM" id="MobiDB-lite"/>
    </source>
</evidence>
<dbReference type="Proteomes" id="UP000822688">
    <property type="component" value="Chromosome 2"/>
</dbReference>
<feature type="coiled-coil region" evidence="1">
    <location>
        <begin position="187"/>
        <end position="214"/>
    </location>
</feature>
<feature type="region of interest" description="Disordered" evidence="2">
    <location>
        <begin position="166"/>
        <end position="185"/>
    </location>
</feature>
<evidence type="ECO:0000256" key="1">
    <source>
        <dbReference type="SAM" id="Coils"/>
    </source>
</evidence>
<feature type="compositionally biased region" description="Polar residues" evidence="2">
    <location>
        <begin position="104"/>
        <end position="114"/>
    </location>
</feature>
<proteinExistence type="predicted"/>